<reference evidence="5" key="2">
    <citation type="submission" date="2021-04" db="EMBL/GenBank/DDBJ databases">
        <authorList>
            <person name="Gilroy R."/>
        </authorList>
    </citation>
    <scope>NUCLEOTIDE SEQUENCE</scope>
    <source>
        <strain evidence="5">6627</strain>
    </source>
</reference>
<evidence type="ECO:0000256" key="1">
    <source>
        <dbReference type="ARBA" id="ARBA00006068"/>
    </source>
</evidence>
<dbReference type="Proteomes" id="UP000823963">
    <property type="component" value="Unassembled WGS sequence"/>
</dbReference>
<feature type="domain" description="Cell envelope-related transcriptional attenuator" evidence="4">
    <location>
        <begin position="98"/>
        <end position="238"/>
    </location>
</feature>
<evidence type="ECO:0000259" key="4">
    <source>
        <dbReference type="Pfam" id="PF03816"/>
    </source>
</evidence>
<dbReference type="InterPro" id="IPR004474">
    <property type="entry name" value="LytR_CpsA_psr"/>
</dbReference>
<sequence length="318" mass="36010">MVEHDELHQHHRHHHHHRHHKNGRKMSWSKKLGIILGIFLLVDALAIAKMYWDAKGALKNTYQGVKQEKTVKLDGKHPFSVLILGSDTGEFGRTYRGRSDTMMVAAVNNKKSTLVSIPRDTKVSIPGRGNNKINAAYSYDGVSGAMNTVEGYLGIPINYYIEINMKGLKELSSAVGPVQVNNDLDFTSDGVHFPKGEVTIDSDNILAYTRMRHEDPRGDYGRQLRQREVVTAMVKKMASVKSILKYKSILNVLSANMKTNLSFNDMQKIFVHYRGGKNIKQEQLQGQTQQIDGIDYEVVPQSNLHKIQDELKQTLKMK</sequence>
<dbReference type="Pfam" id="PF03816">
    <property type="entry name" value="LytR_cpsA_psr"/>
    <property type="match status" value="1"/>
</dbReference>
<reference evidence="5" key="1">
    <citation type="journal article" date="2021" name="PeerJ">
        <title>Extensive microbial diversity within the chicken gut microbiome revealed by metagenomics and culture.</title>
        <authorList>
            <person name="Gilroy R."/>
            <person name="Ravi A."/>
            <person name="Getino M."/>
            <person name="Pursley I."/>
            <person name="Horton D.L."/>
            <person name="Alikhan N.F."/>
            <person name="Baker D."/>
            <person name="Gharbi K."/>
            <person name="Hall N."/>
            <person name="Watson M."/>
            <person name="Adriaenssens E.M."/>
            <person name="Foster-Nyarko E."/>
            <person name="Jarju S."/>
            <person name="Secka A."/>
            <person name="Antonio M."/>
            <person name="Oren A."/>
            <person name="Chaudhuri R.R."/>
            <person name="La Ragione R."/>
            <person name="Hildebrand F."/>
            <person name="Pallen M.J."/>
        </authorList>
    </citation>
    <scope>NUCLEOTIDE SEQUENCE</scope>
    <source>
        <strain evidence="5">6627</strain>
    </source>
</reference>
<dbReference type="EMBL" id="DXFP01000064">
    <property type="protein sequence ID" value="HIX02431.1"/>
    <property type="molecule type" value="Genomic_DNA"/>
</dbReference>
<dbReference type="InterPro" id="IPR050922">
    <property type="entry name" value="LytR/CpsA/Psr_CW_biosynth"/>
</dbReference>
<dbReference type="NCBIfam" id="TIGR00350">
    <property type="entry name" value="lytR_cpsA_psr"/>
    <property type="match status" value="1"/>
</dbReference>
<dbReference type="PANTHER" id="PTHR33392:SF6">
    <property type="entry name" value="POLYISOPRENYL-TEICHOIC ACID--PEPTIDOGLYCAN TEICHOIC ACID TRANSFERASE TAGU"/>
    <property type="match status" value="1"/>
</dbReference>
<evidence type="ECO:0000313" key="5">
    <source>
        <dbReference type="EMBL" id="HIX02431.1"/>
    </source>
</evidence>
<comment type="caution">
    <text evidence="5">The sequence shown here is derived from an EMBL/GenBank/DDBJ whole genome shotgun (WGS) entry which is preliminary data.</text>
</comment>
<evidence type="ECO:0000313" key="6">
    <source>
        <dbReference type="Proteomes" id="UP000823963"/>
    </source>
</evidence>
<accession>A0A9D1UXW3</accession>
<dbReference type="Gene3D" id="3.40.630.190">
    <property type="entry name" value="LCP protein"/>
    <property type="match status" value="1"/>
</dbReference>
<keyword evidence="3" id="KW-0812">Transmembrane</keyword>
<evidence type="ECO:0000256" key="2">
    <source>
        <dbReference type="SAM" id="MobiDB-lite"/>
    </source>
</evidence>
<keyword evidence="3" id="KW-1133">Transmembrane helix</keyword>
<feature type="region of interest" description="Disordered" evidence="2">
    <location>
        <begin position="1"/>
        <end position="25"/>
    </location>
</feature>
<organism evidence="5 6">
    <name type="scientific">Candidatus Ligilactobacillus excrementigallinarum</name>
    <dbReference type="NCBI Taxonomy" id="2838641"/>
    <lineage>
        <taxon>Bacteria</taxon>
        <taxon>Bacillati</taxon>
        <taxon>Bacillota</taxon>
        <taxon>Bacilli</taxon>
        <taxon>Lactobacillales</taxon>
        <taxon>Lactobacillaceae</taxon>
        <taxon>Ligilactobacillus</taxon>
    </lineage>
</organism>
<dbReference type="PANTHER" id="PTHR33392">
    <property type="entry name" value="POLYISOPRENYL-TEICHOIC ACID--PEPTIDOGLYCAN TEICHOIC ACID TRANSFERASE TAGU"/>
    <property type="match status" value="1"/>
</dbReference>
<proteinExistence type="inferred from homology"/>
<evidence type="ECO:0000256" key="3">
    <source>
        <dbReference type="SAM" id="Phobius"/>
    </source>
</evidence>
<dbReference type="AlphaFoldDB" id="A0A9D1UXW3"/>
<name>A0A9D1UXW3_9LACO</name>
<keyword evidence="3" id="KW-0472">Membrane</keyword>
<feature type="transmembrane region" description="Helical" evidence="3">
    <location>
        <begin position="32"/>
        <end position="52"/>
    </location>
</feature>
<comment type="similarity">
    <text evidence="1">Belongs to the LytR/CpsA/Psr (LCP) family.</text>
</comment>
<gene>
    <name evidence="5" type="ORF">H9861_06715</name>
</gene>
<protein>
    <submittedName>
        <fullName evidence="5">LCP family protein</fullName>
    </submittedName>
</protein>
<feature type="compositionally biased region" description="Basic residues" evidence="2">
    <location>
        <begin position="9"/>
        <end position="25"/>
    </location>
</feature>